<dbReference type="Pfam" id="PF09839">
    <property type="entry name" value="DUF2066"/>
    <property type="match status" value="1"/>
</dbReference>
<feature type="compositionally biased region" description="Acidic residues" evidence="1">
    <location>
        <begin position="487"/>
        <end position="515"/>
    </location>
</feature>
<keyword evidence="2" id="KW-0732">Signal</keyword>
<proteinExistence type="predicted"/>
<dbReference type="AlphaFoldDB" id="A0A840I4C7"/>
<comment type="caution">
    <text evidence="3">The sequence shown here is derived from an EMBL/GenBank/DDBJ whole genome shotgun (WGS) entry which is preliminary data.</text>
</comment>
<accession>A0A840I4C7</accession>
<feature type="signal peptide" evidence="2">
    <location>
        <begin position="1"/>
        <end position="19"/>
    </location>
</feature>
<feature type="chain" id="PRO_5032948737" description="DUF2066 domain-containing protein" evidence="2">
    <location>
        <begin position="20"/>
        <end position="523"/>
    </location>
</feature>
<dbReference type="Proteomes" id="UP000563524">
    <property type="component" value="Unassembled WGS sequence"/>
</dbReference>
<dbReference type="EMBL" id="JACHOB010000005">
    <property type="protein sequence ID" value="MBB4659836.1"/>
    <property type="molecule type" value="Genomic_DNA"/>
</dbReference>
<feature type="region of interest" description="Disordered" evidence="1">
    <location>
        <begin position="425"/>
        <end position="523"/>
    </location>
</feature>
<dbReference type="RefSeq" id="WP_183818834.1">
    <property type="nucleotide sequence ID" value="NZ_JACHOB010000005.1"/>
</dbReference>
<reference evidence="3 4" key="1">
    <citation type="submission" date="2020-08" db="EMBL/GenBank/DDBJ databases">
        <title>Genomic Encyclopedia of Type Strains, Phase IV (KMG-IV): sequencing the most valuable type-strain genomes for metagenomic binning, comparative biology and taxonomic classification.</title>
        <authorList>
            <person name="Goeker M."/>
        </authorList>
    </citation>
    <scope>NUCLEOTIDE SEQUENCE [LARGE SCALE GENOMIC DNA]</scope>
    <source>
        <strain evidence="3 4">DSM 102850</strain>
    </source>
</reference>
<evidence type="ECO:0000256" key="2">
    <source>
        <dbReference type="SAM" id="SignalP"/>
    </source>
</evidence>
<evidence type="ECO:0000256" key="1">
    <source>
        <dbReference type="SAM" id="MobiDB-lite"/>
    </source>
</evidence>
<sequence length="523" mass="57548">MRIAILTLFLVLGVSPAAAQTEIFTVPRVPVYAEAKDGAAAQAQAQEQGRRIAMDLLLRRLTAEEDWVYLPQLSASEAPPAGDAEPVMQDDGSFSMDVKQPVALDASQLPALEQSFAVFDEKSSRTTYRASITYRFKPDAVRNLLSSAHLPYSEAQSRKALVLPLLETEKGLYLWEAKNPWARAWLARPLENELTPLVLPRGDARDVDTITPLEAQRLNLEPLAALAERYRVPQVLIALGHLAEEDGQFRLTVTLIDAYLDGRGSNRRRIDAGTAAELYDDQGGFGTSGPVRVSANEPGTFLAEAFFRGKGDDFPALAQRAVEGTVAAYASDWKSRTLVDHAATREFPLTAWFSGLGEWAEIRAALEGTSLVRQMETGVFNNENAVIDVTAIGDEQQFILAMRQENLTVWPSETGWNIAEAERAEDLQASEEPLEPELGSPNERRGFRNPFAPERADAEPNVGRARRGEEDGSGRGTFLEQAPQPGSDEEESDDGFFQDGEPEEATETEEDELSIDDLLLRSD</sequence>
<gene>
    <name evidence="3" type="ORF">GGQ59_002377</name>
</gene>
<evidence type="ECO:0000313" key="4">
    <source>
        <dbReference type="Proteomes" id="UP000563524"/>
    </source>
</evidence>
<protein>
    <recommendedName>
        <fullName evidence="5">DUF2066 domain-containing protein</fullName>
    </recommendedName>
</protein>
<evidence type="ECO:0008006" key="5">
    <source>
        <dbReference type="Google" id="ProtNLM"/>
    </source>
</evidence>
<evidence type="ECO:0000313" key="3">
    <source>
        <dbReference type="EMBL" id="MBB4659836.1"/>
    </source>
</evidence>
<name>A0A840I4C7_9PROT</name>
<organism evidence="3 4">
    <name type="scientific">Parvularcula dongshanensis</name>
    <dbReference type="NCBI Taxonomy" id="1173995"/>
    <lineage>
        <taxon>Bacteria</taxon>
        <taxon>Pseudomonadati</taxon>
        <taxon>Pseudomonadota</taxon>
        <taxon>Alphaproteobacteria</taxon>
        <taxon>Parvularculales</taxon>
        <taxon>Parvularculaceae</taxon>
        <taxon>Parvularcula</taxon>
    </lineage>
</organism>
<dbReference type="InterPro" id="IPR018642">
    <property type="entry name" value="DUF2066"/>
</dbReference>
<keyword evidence="4" id="KW-1185">Reference proteome</keyword>